<feature type="compositionally biased region" description="Polar residues" evidence="1">
    <location>
        <begin position="31"/>
        <end position="42"/>
    </location>
</feature>
<reference evidence="2" key="1">
    <citation type="submission" date="2021-03" db="EMBL/GenBank/DDBJ databases">
        <authorList>
            <person name="Tagirdzhanova G."/>
        </authorList>
    </citation>
    <scope>NUCLEOTIDE SEQUENCE</scope>
</reference>
<comment type="caution">
    <text evidence="2">The sequence shown here is derived from an EMBL/GenBank/DDBJ whole genome shotgun (WGS) entry which is preliminary data.</text>
</comment>
<gene>
    <name evidence="2" type="ORF">IMSHALPRED_002845</name>
</gene>
<protein>
    <submittedName>
        <fullName evidence="2">Uncharacterized protein</fullName>
    </submittedName>
</protein>
<feature type="region of interest" description="Disordered" evidence="1">
    <location>
        <begin position="1"/>
        <end position="176"/>
    </location>
</feature>
<evidence type="ECO:0000313" key="2">
    <source>
        <dbReference type="EMBL" id="CAF9941683.1"/>
    </source>
</evidence>
<feature type="compositionally biased region" description="Polar residues" evidence="1">
    <location>
        <begin position="157"/>
        <end position="176"/>
    </location>
</feature>
<proteinExistence type="predicted"/>
<evidence type="ECO:0000313" key="3">
    <source>
        <dbReference type="Proteomes" id="UP000664534"/>
    </source>
</evidence>
<dbReference type="OrthoDB" id="5411815at2759"/>
<feature type="compositionally biased region" description="Pro residues" evidence="1">
    <location>
        <begin position="123"/>
        <end position="132"/>
    </location>
</feature>
<feature type="compositionally biased region" description="Basic residues" evidence="1">
    <location>
        <begin position="1"/>
        <end position="11"/>
    </location>
</feature>
<dbReference type="AlphaFoldDB" id="A0A8H3J6K4"/>
<name>A0A8H3J6K4_9LECA</name>
<dbReference type="EMBL" id="CAJPDT010000154">
    <property type="protein sequence ID" value="CAF9941683.1"/>
    <property type="molecule type" value="Genomic_DNA"/>
</dbReference>
<feature type="compositionally biased region" description="Basic residues" evidence="1">
    <location>
        <begin position="136"/>
        <end position="152"/>
    </location>
</feature>
<organism evidence="2 3">
    <name type="scientific">Imshaugia aleurites</name>
    <dbReference type="NCBI Taxonomy" id="172621"/>
    <lineage>
        <taxon>Eukaryota</taxon>
        <taxon>Fungi</taxon>
        <taxon>Dikarya</taxon>
        <taxon>Ascomycota</taxon>
        <taxon>Pezizomycotina</taxon>
        <taxon>Lecanoromycetes</taxon>
        <taxon>OSLEUM clade</taxon>
        <taxon>Lecanoromycetidae</taxon>
        <taxon>Lecanorales</taxon>
        <taxon>Lecanorineae</taxon>
        <taxon>Parmeliaceae</taxon>
        <taxon>Imshaugia</taxon>
    </lineage>
</organism>
<dbReference type="Proteomes" id="UP000664534">
    <property type="component" value="Unassembled WGS sequence"/>
</dbReference>
<sequence length="176" mass="20510">MAWVRPKHPKRKVEVDPTESLRPVLEFFSCTRPSASNSNNRQLARIPKKPLLLLDSYEPRPLKHNSEELDHHRGQDDHHQKEDHHPPPEHHQRPDHHSVDYDRASYHERPSQRSTSHYTRETSPPPPPPPLPSYKFKARPGAHLRLMPSRHHLAAENYSSRMSTSRWASATTPLEI</sequence>
<evidence type="ECO:0000256" key="1">
    <source>
        <dbReference type="SAM" id="MobiDB-lite"/>
    </source>
</evidence>
<accession>A0A8H3J6K4</accession>
<keyword evidence="3" id="KW-1185">Reference proteome</keyword>
<feature type="compositionally biased region" description="Basic and acidic residues" evidence="1">
    <location>
        <begin position="57"/>
        <end position="111"/>
    </location>
</feature>